<keyword evidence="1" id="KW-0472">Membrane</keyword>
<proteinExistence type="predicted"/>
<keyword evidence="1" id="KW-1133">Transmembrane helix</keyword>
<evidence type="ECO:0008006" key="4">
    <source>
        <dbReference type="Google" id="ProtNLM"/>
    </source>
</evidence>
<reference evidence="2 3" key="1">
    <citation type="submission" date="2024-02" db="EMBL/GenBank/DDBJ databases">
        <authorList>
            <person name="Chen Y."/>
            <person name="Shah S."/>
            <person name="Dougan E. K."/>
            <person name="Thang M."/>
            <person name="Chan C."/>
        </authorList>
    </citation>
    <scope>NUCLEOTIDE SEQUENCE [LARGE SCALE GENOMIC DNA]</scope>
</reference>
<dbReference type="Proteomes" id="UP001642484">
    <property type="component" value="Unassembled WGS sequence"/>
</dbReference>
<protein>
    <recommendedName>
        <fullName evidence="4">Transmembrane protein</fullName>
    </recommendedName>
</protein>
<gene>
    <name evidence="2" type="ORF">CCMP2556_LOCUS38511</name>
</gene>
<keyword evidence="1" id="KW-0812">Transmembrane</keyword>
<evidence type="ECO:0000313" key="2">
    <source>
        <dbReference type="EMBL" id="CAK9078152.1"/>
    </source>
</evidence>
<comment type="caution">
    <text evidence="2">The sequence shown here is derived from an EMBL/GenBank/DDBJ whole genome shotgun (WGS) entry which is preliminary data.</text>
</comment>
<feature type="transmembrane region" description="Helical" evidence="1">
    <location>
        <begin position="51"/>
        <end position="72"/>
    </location>
</feature>
<dbReference type="EMBL" id="CAXAMN010023506">
    <property type="protein sequence ID" value="CAK9078152.1"/>
    <property type="molecule type" value="Genomic_DNA"/>
</dbReference>
<evidence type="ECO:0000256" key="1">
    <source>
        <dbReference type="SAM" id="Phobius"/>
    </source>
</evidence>
<organism evidence="2 3">
    <name type="scientific">Durusdinium trenchii</name>
    <dbReference type="NCBI Taxonomy" id="1381693"/>
    <lineage>
        <taxon>Eukaryota</taxon>
        <taxon>Sar</taxon>
        <taxon>Alveolata</taxon>
        <taxon>Dinophyceae</taxon>
        <taxon>Suessiales</taxon>
        <taxon>Symbiodiniaceae</taxon>
        <taxon>Durusdinium</taxon>
    </lineage>
</organism>
<sequence>MRRRRGGGPAPLLDNPSVALCVISMFLDFFLFFVSSLGVIFASLLQQTCEIPLWWFLAFVGVVASVSAVLYARMSWMEYGSDRIWMLYGFLTFAVFLLQGGTMVWGGYLCWLAMQSTECAADVLNFTLVCTGLLAIIEFIGFISVYFVFIPSFMIQLRAAAKFT</sequence>
<feature type="transmembrane region" description="Helical" evidence="1">
    <location>
        <begin position="126"/>
        <end position="149"/>
    </location>
</feature>
<keyword evidence="3" id="KW-1185">Reference proteome</keyword>
<accession>A0ABP0PS98</accession>
<evidence type="ECO:0000313" key="3">
    <source>
        <dbReference type="Proteomes" id="UP001642484"/>
    </source>
</evidence>
<feature type="transmembrane region" description="Helical" evidence="1">
    <location>
        <begin position="20"/>
        <end position="45"/>
    </location>
</feature>
<feature type="transmembrane region" description="Helical" evidence="1">
    <location>
        <begin position="84"/>
        <end position="114"/>
    </location>
</feature>
<name>A0ABP0PS98_9DINO</name>